<evidence type="ECO:0000313" key="1">
    <source>
        <dbReference type="EMBL" id="HJG92146.1"/>
    </source>
</evidence>
<evidence type="ECO:0000313" key="2">
    <source>
        <dbReference type="Proteomes" id="UP000742460"/>
    </source>
</evidence>
<dbReference type="AlphaFoldDB" id="A0A921MXX8"/>
<proteinExistence type="predicted"/>
<comment type="caution">
    <text evidence="1">The sequence shown here is derived from an EMBL/GenBank/DDBJ whole genome shotgun (WGS) entry which is preliminary data.</text>
</comment>
<dbReference type="Proteomes" id="UP000742460">
    <property type="component" value="Unassembled WGS sequence"/>
</dbReference>
<sequence>MIYRIAFWIGPELADTDSACADLHTALHVAGQFIDGVHEPQPAVPRIARFVEEVLEEFPEDGLDPRSPWKYGDVSESALGTTFVPVLYGPLRPVIGWLARRAHEHGLRVFDLAAHRLLLPQDIIEENGSVLIGGPLGGNGGSPEGVACQGPEIARERLGLPDPAVLDDELADLADPDARAS</sequence>
<organism evidence="1 2">
    <name type="scientific">Brachybacterium massiliense</name>
    <dbReference type="NCBI Taxonomy" id="1755098"/>
    <lineage>
        <taxon>Bacteria</taxon>
        <taxon>Bacillati</taxon>
        <taxon>Actinomycetota</taxon>
        <taxon>Actinomycetes</taxon>
        <taxon>Micrococcales</taxon>
        <taxon>Dermabacteraceae</taxon>
        <taxon>Brachybacterium</taxon>
    </lineage>
</organism>
<dbReference type="EMBL" id="DYUE01000242">
    <property type="protein sequence ID" value="HJG92146.1"/>
    <property type="molecule type" value="Genomic_DNA"/>
</dbReference>
<name>A0A921MXX8_9MICO</name>
<gene>
    <name evidence="1" type="ORF">K8V81_10540</name>
</gene>
<reference evidence="1" key="1">
    <citation type="journal article" date="2021" name="PeerJ">
        <title>Extensive microbial diversity within the chicken gut microbiome revealed by metagenomics and culture.</title>
        <authorList>
            <person name="Gilroy R."/>
            <person name="Ravi A."/>
            <person name="Getino M."/>
            <person name="Pursley I."/>
            <person name="Horton D.L."/>
            <person name="Alikhan N.F."/>
            <person name="Baker D."/>
            <person name="Gharbi K."/>
            <person name="Hall N."/>
            <person name="Watson M."/>
            <person name="Adriaenssens E.M."/>
            <person name="Foster-Nyarko E."/>
            <person name="Jarju S."/>
            <person name="Secka A."/>
            <person name="Antonio M."/>
            <person name="Oren A."/>
            <person name="Chaudhuri R.R."/>
            <person name="La Ragione R."/>
            <person name="Hildebrand F."/>
            <person name="Pallen M.J."/>
        </authorList>
    </citation>
    <scope>NUCLEOTIDE SEQUENCE</scope>
    <source>
        <strain evidence="1">ChiGjej5B5-22894</strain>
    </source>
</reference>
<reference evidence="1" key="2">
    <citation type="submission" date="2021-09" db="EMBL/GenBank/DDBJ databases">
        <authorList>
            <person name="Gilroy R."/>
        </authorList>
    </citation>
    <scope>NUCLEOTIDE SEQUENCE</scope>
    <source>
        <strain evidence="1">ChiGjej5B5-22894</strain>
    </source>
</reference>
<protein>
    <submittedName>
        <fullName evidence="1">Uncharacterized protein</fullName>
    </submittedName>
</protein>
<accession>A0A921MXX8</accession>